<reference evidence="2 3" key="1">
    <citation type="submission" date="2020-10" db="EMBL/GenBank/DDBJ databases">
        <title>Mucilaginibacter mali sp. nov., isolated from rhizosphere soil of apple orchard.</title>
        <authorList>
            <person name="Lee J.-S."/>
            <person name="Kim H.S."/>
            <person name="Kim J.-S."/>
        </authorList>
    </citation>
    <scope>NUCLEOTIDE SEQUENCE [LARGE SCALE GENOMIC DNA]</scope>
    <source>
        <strain evidence="2 3">KCTC 23157</strain>
    </source>
</reference>
<dbReference type="EMBL" id="JADFFM010000002">
    <property type="protein sequence ID" value="MBE9668676.1"/>
    <property type="molecule type" value="Genomic_DNA"/>
</dbReference>
<keyword evidence="3" id="KW-1185">Reference proteome</keyword>
<accession>A0ABR9XMS6</accession>
<dbReference type="Pfam" id="PF13439">
    <property type="entry name" value="Glyco_transf_4"/>
    <property type="match status" value="1"/>
</dbReference>
<dbReference type="PANTHER" id="PTHR12526:SF630">
    <property type="entry name" value="GLYCOSYLTRANSFERASE"/>
    <property type="match status" value="1"/>
</dbReference>
<feature type="domain" description="Glycosyltransferase subfamily 4-like N-terminal" evidence="1">
    <location>
        <begin position="16"/>
        <end position="214"/>
    </location>
</feature>
<protein>
    <submittedName>
        <fullName evidence="2">Glycosyltransferase family 4 protein</fullName>
    </submittedName>
</protein>
<evidence type="ECO:0000313" key="2">
    <source>
        <dbReference type="EMBL" id="MBE9668676.1"/>
    </source>
</evidence>
<organism evidence="2 3">
    <name type="scientific">Mucilaginibacter boryungensis</name>
    <dbReference type="NCBI Taxonomy" id="768480"/>
    <lineage>
        <taxon>Bacteria</taxon>
        <taxon>Pseudomonadati</taxon>
        <taxon>Bacteroidota</taxon>
        <taxon>Sphingobacteriia</taxon>
        <taxon>Sphingobacteriales</taxon>
        <taxon>Sphingobacteriaceae</taxon>
        <taxon>Mucilaginibacter</taxon>
    </lineage>
</organism>
<gene>
    <name evidence="2" type="ORF">IRJ18_20065</name>
</gene>
<dbReference type="PANTHER" id="PTHR12526">
    <property type="entry name" value="GLYCOSYLTRANSFERASE"/>
    <property type="match status" value="1"/>
</dbReference>
<name>A0ABR9XMS6_9SPHI</name>
<dbReference type="CDD" id="cd03801">
    <property type="entry name" value="GT4_PimA-like"/>
    <property type="match status" value="1"/>
</dbReference>
<dbReference type="Gene3D" id="3.40.50.2000">
    <property type="entry name" value="Glycogen Phosphorylase B"/>
    <property type="match status" value="2"/>
</dbReference>
<dbReference type="SUPFAM" id="SSF53756">
    <property type="entry name" value="UDP-Glycosyltransferase/glycogen phosphorylase"/>
    <property type="match status" value="1"/>
</dbReference>
<dbReference type="Pfam" id="PF13692">
    <property type="entry name" value="Glyco_trans_1_4"/>
    <property type="match status" value="1"/>
</dbReference>
<dbReference type="Proteomes" id="UP000632774">
    <property type="component" value="Unassembled WGS sequence"/>
</dbReference>
<evidence type="ECO:0000259" key="1">
    <source>
        <dbReference type="Pfam" id="PF13439"/>
    </source>
</evidence>
<sequence length="400" mass="46000">MKILILTHRIPFPQNGGYPIVVGNTIRGLVNQGHNVSLVSLNDKKQNGKVMETDELLERINYRSYPIDTSISMLDAFINLFSQHSANIDKYYDPAFERLLIGEVRNTAYDIIQFEGLFVAPYLEGVRKNSKAKLVYRAHNIEHQVWERLAIQKNDPFKRWFLKMVARRIKKYELQHLNSFDAIAVFTQQDKITMEGYGAKVNIDVIPVGIDMQRYQPEPEKTEYPSLFFLGSLNWMPNREGIEWFLENFHNDLVEGDLRVKFYVAGNDIPEQFDEYEIMGKIYIQGEVDDALEFVNSKSIMIVPLLSGGGMRVKIVEGMAMQKCIISTSLGAEGIQYTNGVNILIADTRTEFFNAIKRCIADEEFCQNVGLNARRMIENQHDIHAISVNLVKFYHKVLGK</sequence>
<dbReference type="InterPro" id="IPR028098">
    <property type="entry name" value="Glyco_trans_4-like_N"/>
</dbReference>
<comment type="caution">
    <text evidence="2">The sequence shown here is derived from an EMBL/GenBank/DDBJ whole genome shotgun (WGS) entry which is preliminary data.</text>
</comment>
<dbReference type="RefSeq" id="WP_194108066.1">
    <property type="nucleotide sequence ID" value="NZ_JADFFM010000002.1"/>
</dbReference>
<proteinExistence type="predicted"/>
<evidence type="ECO:0000313" key="3">
    <source>
        <dbReference type="Proteomes" id="UP000632774"/>
    </source>
</evidence>